<evidence type="ECO:0000256" key="1">
    <source>
        <dbReference type="SAM" id="Phobius"/>
    </source>
</evidence>
<organism evidence="2 3">
    <name type="scientific">Ferrimonas gelatinilytica</name>
    <dbReference type="NCBI Taxonomy" id="1255257"/>
    <lineage>
        <taxon>Bacteria</taxon>
        <taxon>Pseudomonadati</taxon>
        <taxon>Pseudomonadota</taxon>
        <taxon>Gammaproteobacteria</taxon>
        <taxon>Alteromonadales</taxon>
        <taxon>Ferrimonadaceae</taxon>
        <taxon>Ferrimonas</taxon>
    </lineage>
</organism>
<keyword evidence="3" id="KW-1185">Reference proteome</keyword>
<comment type="caution">
    <text evidence="2">The sequence shown here is derived from an EMBL/GenBank/DDBJ whole genome shotgun (WGS) entry which is preliminary data.</text>
</comment>
<reference evidence="3" key="1">
    <citation type="journal article" date="2019" name="Int. J. Syst. Evol. Microbiol.">
        <title>The Global Catalogue of Microorganisms (GCM) 10K type strain sequencing project: providing services to taxonomists for standard genome sequencing and annotation.</title>
        <authorList>
            <consortium name="The Broad Institute Genomics Platform"/>
            <consortium name="The Broad Institute Genome Sequencing Center for Infectious Disease"/>
            <person name="Wu L."/>
            <person name="Ma J."/>
        </authorList>
    </citation>
    <scope>NUCLEOTIDE SEQUENCE [LARGE SCALE GENOMIC DNA]</scope>
    <source>
        <strain evidence="3">JCM 18720</strain>
    </source>
</reference>
<evidence type="ECO:0000313" key="3">
    <source>
        <dbReference type="Proteomes" id="UP001501600"/>
    </source>
</evidence>
<gene>
    <name evidence="2" type="ORF">GCM10025772_20740</name>
</gene>
<keyword evidence="1" id="KW-1133">Transmembrane helix</keyword>
<dbReference type="EMBL" id="BAABLF010000013">
    <property type="protein sequence ID" value="GAA5192183.1"/>
    <property type="molecule type" value="Genomic_DNA"/>
</dbReference>
<feature type="transmembrane region" description="Helical" evidence="1">
    <location>
        <begin position="83"/>
        <end position="102"/>
    </location>
</feature>
<feature type="transmembrane region" description="Helical" evidence="1">
    <location>
        <begin position="122"/>
        <end position="145"/>
    </location>
</feature>
<protein>
    <recommendedName>
        <fullName evidence="4">Multidrug transporter</fullName>
    </recommendedName>
</protein>
<name>A0ABP9S962_9GAMM</name>
<keyword evidence="1" id="KW-0812">Transmembrane</keyword>
<evidence type="ECO:0008006" key="4">
    <source>
        <dbReference type="Google" id="ProtNLM"/>
    </source>
</evidence>
<evidence type="ECO:0000313" key="2">
    <source>
        <dbReference type="EMBL" id="GAA5192183.1"/>
    </source>
</evidence>
<dbReference type="Proteomes" id="UP001501600">
    <property type="component" value="Unassembled WGS sequence"/>
</dbReference>
<feature type="transmembrane region" description="Helical" evidence="1">
    <location>
        <begin position="152"/>
        <end position="176"/>
    </location>
</feature>
<accession>A0ABP9S962</accession>
<proteinExistence type="predicted"/>
<feature type="transmembrane region" description="Helical" evidence="1">
    <location>
        <begin position="52"/>
        <end position="71"/>
    </location>
</feature>
<keyword evidence="1" id="KW-0472">Membrane</keyword>
<sequence>MTFDVKFLCRGLFAVFGILLLASLLAQTQLVDENHRYIIRLANLFYFGGENNFPTAFSSFLLLFSAGLFLLFGRLEYREQGYWNLLGFIFACLAMDEAFEFHESLTSPMQKLLGPGDLGIFHYAWVIPGALAVLLLASVLFRFWWRQERLRWSLLLAAVVFLSGALGVEALGGRYMEQHGAMDHSYRLMTQVEESLEMLGVLLLIRTLLSHLAKYHGTLTLQLICSGKSEGAELFR</sequence>